<dbReference type="PANTHER" id="PTHR10656:SF69">
    <property type="entry name" value="MAB-21-LIKE HHH_H2TH-LIKE DOMAIN-CONTAINING PROTEIN"/>
    <property type="match status" value="1"/>
</dbReference>
<reference evidence="2" key="1">
    <citation type="submission" date="2022-08" db="UniProtKB">
        <authorList>
            <consortium name="EnsemblMetazoa"/>
        </authorList>
    </citation>
    <scope>IDENTIFICATION</scope>
    <source>
        <strain evidence="2">05x7-T-G4-1.051#20</strain>
    </source>
</reference>
<protein>
    <recommendedName>
        <fullName evidence="1">Mab-21-like HhH/H2TH-like domain-containing protein</fullName>
    </recommendedName>
</protein>
<dbReference type="InterPro" id="IPR024810">
    <property type="entry name" value="MAB21L/cGLR"/>
</dbReference>
<dbReference type="PANTHER" id="PTHR10656">
    <property type="entry name" value="CELL FATE DETERMINING PROTEIN MAB21-RELATED"/>
    <property type="match status" value="1"/>
</dbReference>
<dbReference type="Proteomes" id="UP000005408">
    <property type="component" value="Unassembled WGS sequence"/>
</dbReference>
<keyword evidence="3" id="KW-1185">Reference proteome</keyword>
<evidence type="ECO:0000259" key="1">
    <source>
        <dbReference type="Pfam" id="PF20266"/>
    </source>
</evidence>
<proteinExistence type="predicted"/>
<feature type="domain" description="Mab-21-like HhH/H2TH-like" evidence="1">
    <location>
        <begin position="202"/>
        <end position="281"/>
    </location>
</feature>
<dbReference type="InterPro" id="IPR046906">
    <property type="entry name" value="Mab-21_HhH/H2TH-like"/>
</dbReference>
<dbReference type="Gene3D" id="1.10.1410.40">
    <property type="match status" value="1"/>
</dbReference>
<dbReference type="EnsemblMetazoa" id="G12338.1">
    <property type="protein sequence ID" value="G12338.1:cds"/>
    <property type="gene ID" value="G12338"/>
</dbReference>
<evidence type="ECO:0000313" key="3">
    <source>
        <dbReference type="Proteomes" id="UP000005408"/>
    </source>
</evidence>
<dbReference type="AlphaFoldDB" id="A0A8W8I3E0"/>
<sequence>MKVIGPNDTFRDYFTGSRGEGFHFDWSDIDILSTSIAEYVSMDNGLMHPRCKYIAIDKDCQPGYCKLLYRTRSEHTDVKYRYLSRDSFLDEKIYFSINSNSDIHVHGPCVSTAHGNQNGFDDCHAIPIHTDFSNAFLKNLTTKFWNNVKTKVINENVTVMHCVPKGPENGDDEGHQWLISFCVLEQYIVHSFNHVQFCSYGLIKILLHSEIDSCSDTKDTLSSYHLKTVLFHVLEDVHFDFWIPQNIFYCIRICLTRLLSYVVKRCCPHYFKPECNIFLKRKILENSKQIEKKLFGILKFDLTDLYFSAFSCSYISKASDGKCAFSDWDRRKKMNILLELKVTVFLRELELAFYPSDALFNALLIAIGTAKGYQTTYRECIDSILMIMDLLLAEQDQLKDNLTQQNSKRLIEIATNKMKVL</sequence>
<accession>A0A8W8I3E0</accession>
<organism evidence="2 3">
    <name type="scientific">Magallana gigas</name>
    <name type="common">Pacific oyster</name>
    <name type="synonym">Crassostrea gigas</name>
    <dbReference type="NCBI Taxonomy" id="29159"/>
    <lineage>
        <taxon>Eukaryota</taxon>
        <taxon>Metazoa</taxon>
        <taxon>Spiralia</taxon>
        <taxon>Lophotrochozoa</taxon>
        <taxon>Mollusca</taxon>
        <taxon>Bivalvia</taxon>
        <taxon>Autobranchia</taxon>
        <taxon>Pteriomorphia</taxon>
        <taxon>Ostreida</taxon>
        <taxon>Ostreoidea</taxon>
        <taxon>Ostreidae</taxon>
        <taxon>Magallana</taxon>
    </lineage>
</organism>
<evidence type="ECO:0000313" key="2">
    <source>
        <dbReference type="EnsemblMetazoa" id="G12338.1:cds"/>
    </source>
</evidence>
<dbReference type="Pfam" id="PF20266">
    <property type="entry name" value="Mab-21_C"/>
    <property type="match status" value="1"/>
</dbReference>
<name>A0A8W8I3E0_MAGGI</name>
<dbReference type="SMART" id="SM01265">
    <property type="entry name" value="Mab-21"/>
    <property type="match status" value="1"/>
</dbReference>